<evidence type="ECO:0000313" key="3">
    <source>
        <dbReference type="Proteomes" id="UP000030653"/>
    </source>
</evidence>
<dbReference type="EMBL" id="JH795855">
    <property type="protein sequence ID" value="EJU06535.1"/>
    <property type="molecule type" value="Genomic_DNA"/>
</dbReference>
<reference evidence="2 3" key="1">
    <citation type="journal article" date="2012" name="Science">
        <title>The Paleozoic origin of enzymatic lignin decomposition reconstructed from 31 fungal genomes.</title>
        <authorList>
            <person name="Floudas D."/>
            <person name="Binder M."/>
            <person name="Riley R."/>
            <person name="Barry K."/>
            <person name="Blanchette R.A."/>
            <person name="Henrissat B."/>
            <person name="Martinez A.T."/>
            <person name="Otillar R."/>
            <person name="Spatafora J.W."/>
            <person name="Yadav J.S."/>
            <person name="Aerts A."/>
            <person name="Benoit I."/>
            <person name="Boyd A."/>
            <person name="Carlson A."/>
            <person name="Copeland A."/>
            <person name="Coutinho P.M."/>
            <person name="de Vries R.P."/>
            <person name="Ferreira P."/>
            <person name="Findley K."/>
            <person name="Foster B."/>
            <person name="Gaskell J."/>
            <person name="Glotzer D."/>
            <person name="Gorecki P."/>
            <person name="Heitman J."/>
            <person name="Hesse C."/>
            <person name="Hori C."/>
            <person name="Igarashi K."/>
            <person name="Jurgens J.A."/>
            <person name="Kallen N."/>
            <person name="Kersten P."/>
            <person name="Kohler A."/>
            <person name="Kuees U."/>
            <person name="Kumar T.K.A."/>
            <person name="Kuo A."/>
            <person name="LaButti K."/>
            <person name="Larrondo L.F."/>
            <person name="Lindquist E."/>
            <person name="Ling A."/>
            <person name="Lombard V."/>
            <person name="Lucas S."/>
            <person name="Lundell T."/>
            <person name="Martin R."/>
            <person name="McLaughlin D.J."/>
            <person name="Morgenstern I."/>
            <person name="Morin E."/>
            <person name="Murat C."/>
            <person name="Nagy L.G."/>
            <person name="Nolan M."/>
            <person name="Ohm R.A."/>
            <person name="Patyshakuliyeva A."/>
            <person name="Rokas A."/>
            <person name="Ruiz-Duenas F.J."/>
            <person name="Sabat G."/>
            <person name="Salamov A."/>
            <person name="Samejima M."/>
            <person name="Schmutz J."/>
            <person name="Slot J.C."/>
            <person name="St John F."/>
            <person name="Stenlid J."/>
            <person name="Sun H."/>
            <person name="Sun S."/>
            <person name="Syed K."/>
            <person name="Tsang A."/>
            <person name="Wiebenga A."/>
            <person name="Young D."/>
            <person name="Pisabarro A."/>
            <person name="Eastwood D.C."/>
            <person name="Martin F."/>
            <person name="Cullen D."/>
            <person name="Grigoriev I.V."/>
            <person name="Hibbett D.S."/>
        </authorList>
    </citation>
    <scope>NUCLEOTIDE SEQUENCE [LARGE SCALE GENOMIC DNA]</scope>
    <source>
        <strain evidence="2 3">DJM-731 SS1</strain>
    </source>
</reference>
<accession>M5GD02</accession>
<sequence>MTSYDSSSSLSVSPTAFSVLSATTTTATILPNVPHGFVRFKNNIKEMEQLSLEELKSRLATTEATLTTAHFSPHVMQKMFEKAESLRLRISELEANTLGDTFRSAHITSPSSSPPAFDPTARVIMRTRAMAVARPIISRGGTQGITFAESKPLETMAWEVQKEYEKIVEEDRERRRLQMEEQGVTEETVKFRKMEADGTIGRPAVREQTQEDKMWAFMNYKGVQEELVDEEYDEPLFQFDDDDDDWPENVTSGGLESIRSAAILPGSEEYYPPDPSGYQYGNDTVKWLST</sequence>
<organism evidence="2 3">
    <name type="scientific">Dacryopinax primogenitus (strain DJM 731)</name>
    <name type="common">Brown rot fungus</name>
    <dbReference type="NCBI Taxonomy" id="1858805"/>
    <lineage>
        <taxon>Eukaryota</taxon>
        <taxon>Fungi</taxon>
        <taxon>Dikarya</taxon>
        <taxon>Basidiomycota</taxon>
        <taxon>Agaricomycotina</taxon>
        <taxon>Dacrymycetes</taxon>
        <taxon>Dacrymycetales</taxon>
        <taxon>Dacrymycetaceae</taxon>
        <taxon>Dacryopinax</taxon>
    </lineage>
</organism>
<keyword evidence="3" id="KW-1185">Reference proteome</keyword>
<dbReference type="Proteomes" id="UP000030653">
    <property type="component" value="Unassembled WGS sequence"/>
</dbReference>
<dbReference type="GeneID" id="63686025"/>
<gene>
    <name evidence="2" type="ORF">DACRYDRAFT_13164</name>
</gene>
<keyword evidence="1" id="KW-0175">Coiled coil</keyword>
<name>M5GD02_DACPD</name>
<protein>
    <submittedName>
        <fullName evidence="2">Uncharacterized protein</fullName>
    </submittedName>
</protein>
<evidence type="ECO:0000256" key="1">
    <source>
        <dbReference type="SAM" id="Coils"/>
    </source>
</evidence>
<evidence type="ECO:0000313" key="2">
    <source>
        <dbReference type="EMBL" id="EJU06535.1"/>
    </source>
</evidence>
<dbReference type="HOGENOM" id="CLU_959849_0_0_1"/>
<dbReference type="RefSeq" id="XP_040633429.1">
    <property type="nucleotide sequence ID" value="XM_040770963.1"/>
</dbReference>
<feature type="coiled-coil region" evidence="1">
    <location>
        <begin position="45"/>
        <end position="96"/>
    </location>
</feature>
<proteinExistence type="predicted"/>
<dbReference type="OrthoDB" id="10394934at2759"/>
<dbReference type="AlphaFoldDB" id="M5GD02"/>